<evidence type="ECO:0000313" key="12">
    <source>
        <dbReference type="Proteomes" id="UP000755585"/>
    </source>
</evidence>
<dbReference type="Pfam" id="PF01555">
    <property type="entry name" value="N6_N4_Mtase"/>
    <property type="match status" value="1"/>
</dbReference>
<feature type="domain" description="DNA methylase N-4/N-6" evidence="10">
    <location>
        <begin position="71"/>
        <end position="326"/>
    </location>
</feature>
<comment type="similarity">
    <text evidence="1">Belongs to the N(4)/N(6)-methyltransferase family. N(4) subfamily.</text>
</comment>
<dbReference type="InterPro" id="IPR001091">
    <property type="entry name" value="RM_Methyltransferase"/>
</dbReference>
<organism evidence="11 12">
    <name type="scientific">Kribbella aluminosa</name>
    <dbReference type="NCBI Taxonomy" id="416017"/>
    <lineage>
        <taxon>Bacteria</taxon>
        <taxon>Bacillati</taxon>
        <taxon>Actinomycetota</taxon>
        <taxon>Actinomycetes</taxon>
        <taxon>Propionibacteriales</taxon>
        <taxon>Kribbellaceae</taxon>
        <taxon>Kribbella</taxon>
    </lineage>
</organism>
<evidence type="ECO:0000313" key="11">
    <source>
        <dbReference type="EMBL" id="MBP2354626.1"/>
    </source>
</evidence>
<dbReference type="EC" id="2.1.1.-" evidence="8"/>
<dbReference type="GO" id="GO:0032259">
    <property type="term" value="P:methylation"/>
    <property type="evidence" value="ECO:0007669"/>
    <property type="project" value="UniProtKB-KW"/>
</dbReference>
<evidence type="ECO:0000256" key="9">
    <source>
        <dbReference type="SAM" id="MobiDB-lite"/>
    </source>
</evidence>
<sequence>MINNGGGRRVTGSRRRQAQSASTSPVGDALITARAPLNVFEPSSVVYGTQLGAQIVGDSIDLLALLPEESVDLIVTSPPFALLRKKSYGNEEQSAYVQWLAGFGKAALRVLKPTGSLVLDLGHAYKRGVPVRSLYNYRVLLTFVDELGYNLAQEFFWHNPAKLPSPIEWVNKRKVRVKDSVNTIWWLSKTEHPKADVRKVLGPYSPRMTQLLKDAEGFYAPAVRPSGHDIGKGFQRNNGGSIPPNLLTLPNTESNSYYLRTCKQLELRSHPARFPAGLPRFFIQMLTDPGDLVVDIFSGSNTTGHVAELAERRWLSFELDRDFAALSALRFLEGEDLDSVRAVLETMNRGTTARLRARGHAGEPAEEPSSWVGPKG</sequence>
<evidence type="ECO:0000256" key="3">
    <source>
        <dbReference type="ARBA" id="ARBA00022679"/>
    </source>
</evidence>
<evidence type="ECO:0000256" key="2">
    <source>
        <dbReference type="ARBA" id="ARBA00022603"/>
    </source>
</evidence>
<feature type="region of interest" description="Disordered" evidence="9">
    <location>
        <begin position="354"/>
        <end position="376"/>
    </location>
</feature>
<dbReference type="Gene3D" id="3.40.50.150">
    <property type="entry name" value="Vaccinia Virus protein VP39"/>
    <property type="match status" value="1"/>
</dbReference>
<evidence type="ECO:0000256" key="1">
    <source>
        <dbReference type="ARBA" id="ARBA00010203"/>
    </source>
</evidence>
<evidence type="ECO:0000256" key="6">
    <source>
        <dbReference type="ARBA" id="ARBA00023125"/>
    </source>
</evidence>
<comment type="caution">
    <text evidence="11">The sequence shown here is derived from an EMBL/GenBank/DDBJ whole genome shotgun (WGS) entry which is preliminary data.</text>
</comment>
<reference evidence="11 12" key="1">
    <citation type="submission" date="2021-03" db="EMBL/GenBank/DDBJ databases">
        <title>Sequencing the genomes of 1000 actinobacteria strains.</title>
        <authorList>
            <person name="Klenk H.-P."/>
        </authorList>
    </citation>
    <scope>NUCLEOTIDE SEQUENCE [LARGE SCALE GENOMIC DNA]</scope>
    <source>
        <strain evidence="11 12">DSM 18824</strain>
    </source>
</reference>
<dbReference type="InterPro" id="IPR017985">
    <property type="entry name" value="MeTrfase_CN4_CS"/>
</dbReference>
<keyword evidence="3 11" id="KW-0808">Transferase</keyword>
<name>A0ABS4USU6_9ACTN</name>
<dbReference type="SUPFAM" id="SSF53335">
    <property type="entry name" value="S-adenosyl-L-methionine-dependent methyltransferases"/>
    <property type="match status" value="1"/>
</dbReference>
<dbReference type="InterPro" id="IPR029063">
    <property type="entry name" value="SAM-dependent_MTases_sf"/>
</dbReference>
<protein>
    <recommendedName>
        <fullName evidence="8">Methyltransferase</fullName>
        <ecNumber evidence="8">2.1.1.-</ecNumber>
    </recommendedName>
</protein>
<gene>
    <name evidence="11" type="ORF">JOF29_005736</name>
</gene>
<accession>A0ABS4USU6</accession>
<evidence type="ECO:0000256" key="5">
    <source>
        <dbReference type="ARBA" id="ARBA00022747"/>
    </source>
</evidence>
<dbReference type="PRINTS" id="PR00508">
    <property type="entry name" value="S21N4MTFRASE"/>
</dbReference>
<dbReference type="EMBL" id="JAGINT010000002">
    <property type="protein sequence ID" value="MBP2354626.1"/>
    <property type="molecule type" value="Genomic_DNA"/>
</dbReference>
<dbReference type="RefSeq" id="WP_307863733.1">
    <property type="nucleotide sequence ID" value="NZ_BAAAVU010000031.1"/>
</dbReference>
<dbReference type="PROSITE" id="PS00093">
    <property type="entry name" value="N4_MTASE"/>
    <property type="match status" value="1"/>
</dbReference>
<dbReference type="GO" id="GO:0015667">
    <property type="term" value="F:site-specific DNA-methyltransferase (cytosine-N4-specific) activity"/>
    <property type="evidence" value="ECO:0007669"/>
    <property type="project" value="UniProtKB-EC"/>
</dbReference>
<keyword evidence="5" id="KW-0680">Restriction system</keyword>
<feature type="region of interest" description="Disordered" evidence="9">
    <location>
        <begin position="1"/>
        <end position="25"/>
    </location>
</feature>
<evidence type="ECO:0000256" key="7">
    <source>
        <dbReference type="ARBA" id="ARBA00049120"/>
    </source>
</evidence>
<dbReference type="InterPro" id="IPR002941">
    <property type="entry name" value="DNA_methylase_N4/N6"/>
</dbReference>
<evidence type="ECO:0000256" key="8">
    <source>
        <dbReference type="RuleBase" id="RU362026"/>
    </source>
</evidence>
<keyword evidence="6" id="KW-0238">DNA-binding</keyword>
<evidence type="ECO:0000256" key="4">
    <source>
        <dbReference type="ARBA" id="ARBA00022691"/>
    </source>
</evidence>
<keyword evidence="4" id="KW-0949">S-adenosyl-L-methionine</keyword>
<comment type="catalytic activity">
    <reaction evidence="7">
        <text>a 2'-deoxycytidine in DNA + S-adenosyl-L-methionine = an N(4)-methyl-2'-deoxycytidine in DNA + S-adenosyl-L-homocysteine + H(+)</text>
        <dbReference type="Rhea" id="RHEA:16857"/>
        <dbReference type="Rhea" id="RHEA-COMP:11369"/>
        <dbReference type="Rhea" id="RHEA-COMP:13674"/>
        <dbReference type="ChEBI" id="CHEBI:15378"/>
        <dbReference type="ChEBI" id="CHEBI:57856"/>
        <dbReference type="ChEBI" id="CHEBI:59789"/>
        <dbReference type="ChEBI" id="CHEBI:85452"/>
        <dbReference type="ChEBI" id="CHEBI:137933"/>
        <dbReference type="EC" id="2.1.1.113"/>
    </reaction>
</comment>
<evidence type="ECO:0000259" key="10">
    <source>
        <dbReference type="Pfam" id="PF01555"/>
    </source>
</evidence>
<keyword evidence="12" id="KW-1185">Reference proteome</keyword>
<keyword evidence="2 11" id="KW-0489">Methyltransferase</keyword>
<dbReference type="Proteomes" id="UP000755585">
    <property type="component" value="Unassembled WGS sequence"/>
</dbReference>
<proteinExistence type="inferred from homology"/>